<sequence length="682" mass="73631">MRLPRRLRDTSLLARFGAISLLLTVAVGVVLSSVLSTAVEDHARQQAEDAALMAVRLGLQPQFTQDDLAGGFDVERLAGVEAAVDAAAEEFGAAGTELAAFDPVELKIFNADKTIVYHSENPELVGERSRSGELSSALQGYVISGFAHSADDSASSEDGEHQLLEVYVPLQYDGAARPDGVIELYLPYAPVAAAVREDVRTMTVVLVASLAVFYAVLFRVIASASSTLRRQTEALQVSAERDRHQATHDALTGLPNWELLRDRLDQALAVASRSSGEVALLLIDLDRFKEINDTLGHSYGDKLLCQVGPRLQSVLREGDTVARLGGDEFAVLLPAADGVAEAQVVAERLREALHRRFDVEGVALDVEASVGIVLSPWHGTDTEELLRNADIAMYAAKDAKAGAVVFAPEEHVTAPGRLNLLGDLRRALDTDDELFLHFQPKYTLDGERIEGAEALLRWQHPVQGLIPPDEFIPVAEGTGIILRLTERVLGLALQQLRRWADAGHALPVAVNLSTRCLLDAGLPDLVQRLLTEHGVPAQLLRLEVTESAVMGDAARCMGVLQQLHDLGVKLSIDDFGTGYSSMAYLRRLPVDELKIDRSFVLGMTTTSQDAVLVRTAIDLGHNLGLTVVAEGVEGVEHVLALRALGCDIAQGYHYARPMLPAALSELLERVGTIHDVPTAPVV</sequence>
<dbReference type="Gene3D" id="3.30.70.270">
    <property type="match status" value="1"/>
</dbReference>
<accession>A0A6J4IYF4</accession>
<evidence type="ECO:0000313" key="4">
    <source>
        <dbReference type="EMBL" id="CAA9264270.1"/>
    </source>
</evidence>
<reference evidence="4" key="1">
    <citation type="submission" date="2020-02" db="EMBL/GenBank/DDBJ databases">
        <authorList>
            <person name="Meier V. D."/>
        </authorList>
    </citation>
    <scope>NUCLEOTIDE SEQUENCE</scope>
    <source>
        <strain evidence="4">AVDCRST_MAG57</strain>
    </source>
</reference>
<dbReference type="Pfam" id="PF00990">
    <property type="entry name" value="GGDEF"/>
    <property type="match status" value="1"/>
</dbReference>
<dbReference type="PANTHER" id="PTHR33121">
    <property type="entry name" value="CYCLIC DI-GMP PHOSPHODIESTERASE PDEF"/>
    <property type="match status" value="1"/>
</dbReference>
<dbReference type="InterPro" id="IPR000160">
    <property type="entry name" value="GGDEF_dom"/>
</dbReference>
<dbReference type="InterPro" id="IPR035919">
    <property type="entry name" value="EAL_sf"/>
</dbReference>
<dbReference type="PROSITE" id="PS50887">
    <property type="entry name" value="GGDEF"/>
    <property type="match status" value="1"/>
</dbReference>
<dbReference type="InterPro" id="IPR043128">
    <property type="entry name" value="Rev_trsase/Diguanyl_cyclase"/>
</dbReference>
<dbReference type="PANTHER" id="PTHR33121:SF70">
    <property type="entry name" value="SIGNALING PROTEIN YKOW"/>
    <property type="match status" value="1"/>
</dbReference>
<protein>
    <submittedName>
        <fullName evidence="4">Diguanylate cyclase/phosphodiesterase (GGDEF &amp; EAL domains) with PAS/PAC sensor(S)</fullName>
    </submittedName>
</protein>
<dbReference type="SMART" id="SM00052">
    <property type="entry name" value="EAL"/>
    <property type="match status" value="1"/>
</dbReference>
<dbReference type="InterPro" id="IPR050706">
    <property type="entry name" value="Cyclic-di-GMP_PDE-like"/>
</dbReference>
<dbReference type="CDD" id="cd01948">
    <property type="entry name" value="EAL"/>
    <property type="match status" value="1"/>
</dbReference>
<evidence type="ECO:0000259" key="2">
    <source>
        <dbReference type="PROSITE" id="PS50883"/>
    </source>
</evidence>
<proteinExistence type="predicted"/>
<dbReference type="SUPFAM" id="SSF55073">
    <property type="entry name" value="Nucleotide cyclase"/>
    <property type="match status" value="1"/>
</dbReference>
<name>A0A6J4IYF4_9ACTN</name>
<dbReference type="PROSITE" id="PS50883">
    <property type="entry name" value="EAL"/>
    <property type="match status" value="1"/>
</dbReference>
<feature type="domain" description="GGDEF" evidence="3">
    <location>
        <begin position="276"/>
        <end position="409"/>
    </location>
</feature>
<dbReference type="Gene3D" id="3.20.20.450">
    <property type="entry name" value="EAL domain"/>
    <property type="match status" value="1"/>
</dbReference>
<dbReference type="NCBIfam" id="TIGR00254">
    <property type="entry name" value="GGDEF"/>
    <property type="match status" value="1"/>
</dbReference>
<dbReference type="GO" id="GO:0071111">
    <property type="term" value="F:cyclic-guanylate-specific phosphodiesterase activity"/>
    <property type="evidence" value="ECO:0007669"/>
    <property type="project" value="InterPro"/>
</dbReference>
<evidence type="ECO:0000256" key="1">
    <source>
        <dbReference type="SAM" id="Phobius"/>
    </source>
</evidence>
<evidence type="ECO:0000259" key="3">
    <source>
        <dbReference type="PROSITE" id="PS50887"/>
    </source>
</evidence>
<feature type="domain" description="EAL" evidence="2">
    <location>
        <begin position="417"/>
        <end position="671"/>
    </location>
</feature>
<dbReference type="SMART" id="SM00267">
    <property type="entry name" value="GGDEF"/>
    <property type="match status" value="1"/>
</dbReference>
<dbReference type="Pfam" id="PF00563">
    <property type="entry name" value="EAL"/>
    <property type="match status" value="1"/>
</dbReference>
<dbReference type="EMBL" id="CADCTI010000234">
    <property type="protein sequence ID" value="CAA9264270.1"/>
    <property type="molecule type" value="Genomic_DNA"/>
</dbReference>
<gene>
    <name evidence="4" type="ORF">AVDCRST_MAG57-2812</name>
</gene>
<dbReference type="InterPro" id="IPR001633">
    <property type="entry name" value="EAL_dom"/>
</dbReference>
<dbReference type="AlphaFoldDB" id="A0A6J4IYF4"/>
<organism evidence="4">
    <name type="scientific">uncultured Blastococcus sp</name>
    <dbReference type="NCBI Taxonomy" id="217144"/>
    <lineage>
        <taxon>Bacteria</taxon>
        <taxon>Bacillati</taxon>
        <taxon>Actinomycetota</taxon>
        <taxon>Actinomycetes</taxon>
        <taxon>Geodermatophilales</taxon>
        <taxon>Geodermatophilaceae</taxon>
        <taxon>Blastococcus</taxon>
        <taxon>environmental samples</taxon>
    </lineage>
</organism>
<feature type="transmembrane region" description="Helical" evidence="1">
    <location>
        <begin position="12"/>
        <end position="35"/>
    </location>
</feature>
<keyword evidence="1" id="KW-0472">Membrane</keyword>
<dbReference type="FunFam" id="3.30.70.270:FF:000001">
    <property type="entry name" value="Diguanylate cyclase domain protein"/>
    <property type="match status" value="1"/>
</dbReference>
<dbReference type="SUPFAM" id="SSF141868">
    <property type="entry name" value="EAL domain-like"/>
    <property type="match status" value="1"/>
</dbReference>
<keyword evidence="1" id="KW-0812">Transmembrane</keyword>
<keyword evidence="1" id="KW-1133">Transmembrane helix</keyword>
<dbReference type="InterPro" id="IPR029787">
    <property type="entry name" value="Nucleotide_cyclase"/>
</dbReference>
<dbReference type="CDD" id="cd01949">
    <property type="entry name" value="GGDEF"/>
    <property type="match status" value="1"/>
</dbReference>